<keyword evidence="2" id="KW-0472">Membrane</keyword>
<feature type="transmembrane region" description="Helical" evidence="2">
    <location>
        <begin position="171"/>
        <end position="193"/>
    </location>
</feature>
<gene>
    <name evidence="3" type="ORF">D9611_012500</name>
</gene>
<dbReference type="OrthoDB" id="2946286at2759"/>
<evidence type="ECO:0000256" key="1">
    <source>
        <dbReference type="SAM" id="MobiDB-lite"/>
    </source>
</evidence>
<name>A0A8H5CD68_9AGAR</name>
<sequence length="339" mass="36426">MKNVTVDGTASTKEIAFTPPTCNGTDGWRVVNDRGHGGSYTWCGNPDVKATFTFTGIGVYYLCPSIANHTVQFTLDGVPGGSANLGATNDGNPSNSSVVWSQTGLPYGQHVLEVLPGNTTRVFIDAFIYTTLDQEELSSMSTTPTSTATAPKTTAVAQIAQPETVKNRVPIIVGSIIGFFILAIFIGITYRLWKTRKRYSPYSWEPPVPPLHQSSGNIDDFGASTGTGMIRSPTPVRANSVPLSGGRSPNSTTPIRPLPSTFGSTANAKHHRGDSGGESDDEISDLQHYQYRGNTATASSHNSRSHLAPQSRPTYPPALARSDTTNSTTMRLEPVRRHR</sequence>
<dbReference type="EMBL" id="JAACJK010000014">
    <property type="protein sequence ID" value="KAF5338347.1"/>
    <property type="molecule type" value="Genomic_DNA"/>
</dbReference>
<feature type="region of interest" description="Disordered" evidence="1">
    <location>
        <begin position="210"/>
        <end position="282"/>
    </location>
</feature>
<evidence type="ECO:0000313" key="4">
    <source>
        <dbReference type="Proteomes" id="UP000541558"/>
    </source>
</evidence>
<dbReference type="Gene3D" id="2.60.120.260">
    <property type="entry name" value="Galactose-binding domain-like"/>
    <property type="match status" value="1"/>
</dbReference>
<feature type="region of interest" description="Disordered" evidence="1">
    <location>
        <begin position="295"/>
        <end position="339"/>
    </location>
</feature>
<protein>
    <submittedName>
        <fullName evidence="3">Uncharacterized protein</fullName>
    </submittedName>
</protein>
<proteinExistence type="predicted"/>
<keyword evidence="2" id="KW-0812">Transmembrane</keyword>
<dbReference type="AlphaFoldDB" id="A0A8H5CD68"/>
<keyword evidence="4" id="KW-1185">Reference proteome</keyword>
<evidence type="ECO:0000313" key="3">
    <source>
        <dbReference type="EMBL" id="KAF5338347.1"/>
    </source>
</evidence>
<evidence type="ECO:0000256" key="2">
    <source>
        <dbReference type="SAM" id="Phobius"/>
    </source>
</evidence>
<comment type="caution">
    <text evidence="3">The sequence shown here is derived from an EMBL/GenBank/DDBJ whole genome shotgun (WGS) entry which is preliminary data.</text>
</comment>
<keyword evidence="2" id="KW-1133">Transmembrane helix</keyword>
<reference evidence="3 4" key="1">
    <citation type="journal article" date="2020" name="ISME J.">
        <title>Uncovering the hidden diversity of litter-decomposition mechanisms in mushroom-forming fungi.</title>
        <authorList>
            <person name="Floudas D."/>
            <person name="Bentzer J."/>
            <person name="Ahren D."/>
            <person name="Johansson T."/>
            <person name="Persson P."/>
            <person name="Tunlid A."/>
        </authorList>
    </citation>
    <scope>NUCLEOTIDE SEQUENCE [LARGE SCALE GENOMIC DNA]</scope>
    <source>
        <strain evidence="3 4">CBS 175.51</strain>
    </source>
</reference>
<accession>A0A8H5CD68</accession>
<dbReference type="Proteomes" id="UP000541558">
    <property type="component" value="Unassembled WGS sequence"/>
</dbReference>
<organism evidence="3 4">
    <name type="scientific">Ephemerocybe angulata</name>
    <dbReference type="NCBI Taxonomy" id="980116"/>
    <lineage>
        <taxon>Eukaryota</taxon>
        <taxon>Fungi</taxon>
        <taxon>Dikarya</taxon>
        <taxon>Basidiomycota</taxon>
        <taxon>Agaricomycotina</taxon>
        <taxon>Agaricomycetes</taxon>
        <taxon>Agaricomycetidae</taxon>
        <taxon>Agaricales</taxon>
        <taxon>Agaricineae</taxon>
        <taxon>Psathyrellaceae</taxon>
        <taxon>Ephemerocybe</taxon>
    </lineage>
</organism>